<feature type="transmembrane region" description="Helical" evidence="1">
    <location>
        <begin position="348"/>
        <end position="369"/>
    </location>
</feature>
<name>A0ABR7FWK6_9FIRM</name>
<dbReference type="EMBL" id="JACOPD010000001">
    <property type="protein sequence ID" value="MBC5679595.1"/>
    <property type="molecule type" value="Genomic_DNA"/>
</dbReference>
<dbReference type="InterPro" id="IPR010540">
    <property type="entry name" value="CmpB_TMEM229"/>
</dbReference>
<dbReference type="Proteomes" id="UP000628463">
    <property type="component" value="Unassembled WGS sequence"/>
</dbReference>
<keyword evidence="1" id="KW-0812">Transmembrane</keyword>
<proteinExistence type="predicted"/>
<evidence type="ECO:0000256" key="1">
    <source>
        <dbReference type="SAM" id="Phobius"/>
    </source>
</evidence>
<sequence>MQYTFIQLIFLFFVYSFLGWIFDMTVAAIRYGKILNRGFLNGPLSIQYGIIMIIVLLDINDLWDYPLYQFITCMVIVFMTEYASGAILKRITGRRFWDYSDMKLNVGGYTCAFSVLGWGFTAAVTVWLINPLVCIVYSLIPVNVVKVLEIIAIVVFLIDLFVTAATMLKWHYAGGIYGNVADTLKKTKSTLGRKTYEIISRRMYKAFPELVGQEINDEVGFGRTKDRIFAKGLCIDKLVWIFFVSALIGDWVETVFVWATSGVFMSRSSLIYGTFSIVWGLGGALATAMLYPLKDKNPLFIFAGGFFLGGVYEYSCSVFTEVVFGTVFWDYSHLPYNINGRVNLLFCVYWGIAAIAWVKLLYPAASFLLEKIPPVAGKIMTWIIVIFMVLDMAVSGAAISRYVSRKAGVEASNPVEHMCDSIYKDKLIERIYPNMKIQ</sequence>
<comment type="caution">
    <text evidence="2">The sequence shown here is derived from an EMBL/GenBank/DDBJ whole genome shotgun (WGS) entry which is preliminary data.</text>
</comment>
<feature type="transmembrane region" description="Helical" evidence="1">
    <location>
        <begin position="271"/>
        <end position="293"/>
    </location>
</feature>
<dbReference type="Pfam" id="PF06541">
    <property type="entry name" value="ABC_trans_CmpB"/>
    <property type="match status" value="2"/>
</dbReference>
<feature type="transmembrane region" description="Helical" evidence="1">
    <location>
        <begin position="6"/>
        <end position="26"/>
    </location>
</feature>
<dbReference type="RefSeq" id="WP_186835883.1">
    <property type="nucleotide sequence ID" value="NZ_JACOPD010000001.1"/>
</dbReference>
<organism evidence="2 3">
    <name type="scientific">Lachnospira hominis</name>
    <name type="common">ex Liu et al. 2021</name>
    <dbReference type="NCBI Taxonomy" id="2763051"/>
    <lineage>
        <taxon>Bacteria</taxon>
        <taxon>Bacillati</taxon>
        <taxon>Bacillota</taxon>
        <taxon>Clostridia</taxon>
        <taxon>Lachnospirales</taxon>
        <taxon>Lachnospiraceae</taxon>
        <taxon>Lachnospira</taxon>
    </lineage>
</organism>
<reference evidence="2 3" key="1">
    <citation type="submission" date="2020-08" db="EMBL/GenBank/DDBJ databases">
        <title>Genome public.</title>
        <authorList>
            <person name="Liu C."/>
            <person name="Sun Q."/>
        </authorList>
    </citation>
    <scope>NUCLEOTIDE SEQUENCE [LARGE SCALE GENOMIC DNA]</scope>
    <source>
        <strain evidence="2 3">NSJ-43</strain>
    </source>
</reference>
<feature type="transmembrane region" description="Helical" evidence="1">
    <location>
        <begin position="300"/>
        <end position="328"/>
    </location>
</feature>
<feature type="transmembrane region" description="Helical" evidence="1">
    <location>
        <begin position="65"/>
        <end position="88"/>
    </location>
</feature>
<feature type="transmembrane region" description="Helical" evidence="1">
    <location>
        <begin position="109"/>
        <end position="129"/>
    </location>
</feature>
<accession>A0ABR7FWK6</accession>
<feature type="transmembrane region" description="Helical" evidence="1">
    <location>
        <begin position="381"/>
        <end position="403"/>
    </location>
</feature>
<keyword evidence="1" id="KW-1133">Transmembrane helix</keyword>
<gene>
    <name evidence="2" type="ORF">H8S01_01275</name>
</gene>
<keyword evidence="3" id="KW-1185">Reference proteome</keyword>
<keyword evidence="1" id="KW-0472">Membrane</keyword>
<feature type="transmembrane region" description="Helical" evidence="1">
    <location>
        <begin position="135"/>
        <end position="162"/>
    </location>
</feature>
<protein>
    <submittedName>
        <fullName evidence="2">ABC transporter permease</fullName>
    </submittedName>
</protein>
<evidence type="ECO:0000313" key="2">
    <source>
        <dbReference type="EMBL" id="MBC5679595.1"/>
    </source>
</evidence>
<feature type="transmembrane region" description="Helical" evidence="1">
    <location>
        <begin position="38"/>
        <end position="59"/>
    </location>
</feature>
<evidence type="ECO:0000313" key="3">
    <source>
        <dbReference type="Proteomes" id="UP000628463"/>
    </source>
</evidence>